<dbReference type="CDD" id="cd00038">
    <property type="entry name" value="CAP_ED"/>
    <property type="match status" value="1"/>
</dbReference>
<dbReference type="PROSITE" id="PS50042">
    <property type="entry name" value="CNMP_BINDING_3"/>
    <property type="match status" value="1"/>
</dbReference>
<name>A0A3B0R819_9ZZZZ</name>
<dbReference type="EMBL" id="UOEF01000039">
    <property type="protein sequence ID" value="VAV88251.1"/>
    <property type="molecule type" value="Genomic_DNA"/>
</dbReference>
<dbReference type="SMART" id="SM00100">
    <property type="entry name" value="cNMP"/>
    <property type="match status" value="1"/>
</dbReference>
<evidence type="ECO:0000313" key="2">
    <source>
        <dbReference type="EMBL" id="VAV88251.1"/>
    </source>
</evidence>
<dbReference type="InterPro" id="IPR000595">
    <property type="entry name" value="cNMP-bd_dom"/>
</dbReference>
<dbReference type="SUPFAM" id="SSF51206">
    <property type="entry name" value="cAMP-binding domain-like"/>
    <property type="match status" value="1"/>
</dbReference>
<proteinExistence type="predicted"/>
<accession>A0A3B0R819</accession>
<dbReference type="InterPro" id="IPR014710">
    <property type="entry name" value="RmlC-like_jellyroll"/>
</dbReference>
<protein>
    <recommendedName>
        <fullName evidence="1">Cyclic nucleotide-binding domain-containing protein</fullName>
    </recommendedName>
</protein>
<gene>
    <name evidence="2" type="ORF">MNBD_ALPHA04-1370</name>
</gene>
<dbReference type="AlphaFoldDB" id="A0A3B0R819"/>
<sequence length="212" mass="23605">MKQNEGIGINLGLVSNQFCVSELIDPLRDMAAEDLRWTAKPFTKGAAILHQGEKTEQAFILENGLVKLTYQNANGDERIKSFIADRGIFGSISGNGRANPSRFSAICVEPSIIIRLPLAWVQQAIAANLQLQTAYLKFAGWLQHRKELREEALLCESAESRYCLFLEQEAELASRLPQGDIARFLGITPIAFSRIKRRMSMQGQGQGQDLPI</sequence>
<evidence type="ECO:0000259" key="1">
    <source>
        <dbReference type="PROSITE" id="PS50042"/>
    </source>
</evidence>
<organism evidence="2">
    <name type="scientific">hydrothermal vent metagenome</name>
    <dbReference type="NCBI Taxonomy" id="652676"/>
    <lineage>
        <taxon>unclassified sequences</taxon>
        <taxon>metagenomes</taxon>
        <taxon>ecological metagenomes</taxon>
    </lineage>
</organism>
<dbReference type="Gene3D" id="2.60.120.10">
    <property type="entry name" value="Jelly Rolls"/>
    <property type="match status" value="1"/>
</dbReference>
<dbReference type="InterPro" id="IPR018490">
    <property type="entry name" value="cNMP-bd_dom_sf"/>
</dbReference>
<reference evidence="2" key="1">
    <citation type="submission" date="2018-06" db="EMBL/GenBank/DDBJ databases">
        <authorList>
            <person name="Zhirakovskaya E."/>
        </authorList>
    </citation>
    <scope>NUCLEOTIDE SEQUENCE</scope>
</reference>
<dbReference type="Pfam" id="PF00027">
    <property type="entry name" value="cNMP_binding"/>
    <property type="match status" value="1"/>
</dbReference>
<feature type="domain" description="Cyclic nucleotide-binding" evidence="1">
    <location>
        <begin position="42"/>
        <end position="93"/>
    </location>
</feature>